<comment type="caution">
    <text evidence="12">The sequence shown here is derived from an EMBL/GenBank/DDBJ whole genome shotgun (WGS) entry which is preliminary data.</text>
</comment>
<evidence type="ECO:0000256" key="3">
    <source>
        <dbReference type="ARBA" id="ARBA00011167"/>
    </source>
</evidence>
<evidence type="ECO:0000256" key="6">
    <source>
        <dbReference type="ARBA" id="ARBA00023054"/>
    </source>
</evidence>
<evidence type="ECO:0000256" key="9">
    <source>
        <dbReference type="ARBA" id="ARBA00025053"/>
    </source>
</evidence>
<keyword evidence="8 10" id="KW-0687">Ribonucleoprotein</keyword>
<keyword evidence="13" id="KW-1185">Reference proteome</keyword>
<name>A0A9P8W9V1_9HYPO</name>
<evidence type="ECO:0000313" key="13">
    <source>
        <dbReference type="Proteomes" id="UP000777438"/>
    </source>
</evidence>
<gene>
    <name evidence="12" type="ORF">B0T10DRAFT_284016</name>
</gene>
<feature type="region of interest" description="Disordered" evidence="11">
    <location>
        <begin position="1"/>
        <end position="190"/>
    </location>
</feature>
<feature type="compositionally biased region" description="Basic and acidic residues" evidence="11">
    <location>
        <begin position="163"/>
        <end position="190"/>
    </location>
</feature>
<organism evidence="12 13">
    <name type="scientific">Thelonectria olida</name>
    <dbReference type="NCBI Taxonomy" id="1576542"/>
    <lineage>
        <taxon>Eukaryota</taxon>
        <taxon>Fungi</taxon>
        <taxon>Dikarya</taxon>
        <taxon>Ascomycota</taxon>
        <taxon>Pezizomycotina</taxon>
        <taxon>Sordariomycetes</taxon>
        <taxon>Hypocreomycetidae</taxon>
        <taxon>Hypocreales</taxon>
        <taxon>Nectriaceae</taxon>
        <taxon>Thelonectria</taxon>
    </lineage>
</organism>
<evidence type="ECO:0000256" key="10">
    <source>
        <dbReference type="RuleBase" id="RU368027"/>
    </source>
</evidence>
<evidence type="ECO:0000256" key="1">
    <source>
        <dbReference type="ARBA" id="ARBA00004604"/>
    </source>
</evidence>
<dbReference type="Pfam" id="PF06102">
    <property type="entry name" value="RRP36"/>
    <property type="match status" value="1"/>
</dbReference>
<dbReference type="PANTHER" id="PTHR21738">
    <property type="entry name" value="RIBOSOMAL RNA PROCESSING PROTEIN 36 HOMOLOG"/>
    <property type="match status" value="1"/>
</dbReference>
<dbReference type="AlphaFoldDB" id="A0A9P8W9V1"/>
<keyword evidence="4 10" id="KW-0690">Ribosome biogenesis</keyword>
<accession>A0A9P8W9V1</accession>
<evidence type="ECO:0000256" key="5">
    <source>
        <dbReference type="ARBA" id="ARBA00022552"/>
    </source>
</evidence>
<sequence length="324" mass="37766">MALNKRKIGSTGLQRRVRPRREDDWEMNSADNQSSSSDDDEIEERSSRRPNPGDDDSEEDDEDDSEAESGSNEDSEDDDNEEPAAPKVDLSSISFGALAKAQASLPPSKRRSKSAPTPADDDDDDDDRQPLPRQSSSRKDDPKPKRSSKHAPQEQSSKRPVRRGRDFVPDDTQPRRQQYRDPRFDPLVGRLDEEKAHKNYAFLDEYRDKEMADLRVQIKKTKNLTEKERLKRELLSMESKKKSRVRKEEEQNLLKEHRKREKDLVAQGKTPFYLKKSEQKKQLLTERYASMSKGQVDRAIERKRKKYAGKEKKEMDYLQRRSRS</sequence>
<feature type="region of interest" description="Disordered" evidence="11">
    <location>
        <begin position="291"/>
        <end position="324"/>
    </location>
</feature>
<evidence type="ECO:0000256" key="4">
    <source>
        <dbReference type="ARBA" id="ARBA00022517"/>
    </source>
</evidence>
<proteinExistence type="inferred from homology"/>
<dbReference type="Proteomes" id="UP000777438">
    <property type="component" value="Unassembled WGS sequence"/>
</dbReference>
<dbReference type="GO" id="GO:0030686">
    <property type="term" value="C:90S preribosome"/>
    <property type="evidence" value="ECO:0007669"/>
    <property type="project" value="TreeGrafter"/>
</dbReference>
<keyword evidence="5 10" id="KW-0698">rRNA processing</keyword>
<evidence type="ECO:0000313" key="12">
    <source>
        <dbReference type="EMBL" id="KAH6892067.1"/>
    </source>
</evidence>
<feature type="compositionally biased region" description="Basic and acidic residues" evidence="11">
    <location>
        <begin position="238"/>
        <end position="255"/>
    </location>
</feature>
<feature type="compositionally biased region" description="Basic and acidic residues" evidence="11">
    <location>
        <begin position="308"/>
        <end position="324"/>
    </location>
</feature>
<reference evidence="12 13" key="1">
    <citation type="journal article" date="2021" name="Nat. Commun.">
        <title>Genetic determinants of endophytism in the Arabidopsis root mycobiome.</title>
        <authorList>
            <person name="Mesny F."/>
            <person name="Miyauchi S."/>
            <person name="Thiergart T."/>
            <person name="Pickel B."/>
            <person name="Atanasova L."/>
            <person name="Karlsson M."/>
            <person name="Huettel B."/>
            <person name="Barry K.W."/>
            <person name="Haridas S."/>
            <person name="Chen C."/>
            <person name="Bauer D."/>
            <person name="Andreopoulos W."/>
            <person name="Pangilinan J."/>
            <person name="LaButti K."/>
            <person name="Riley R."/>
            <person name="Lipzen A."/>
            <person name="Clum A."/>
            <person name="Drula E."/>
            <person name="Henrissat B."/>
            <person name="Kohler A."/>
            <person name="Grigoriev I.V."/>
            <person name="Martin F.M."/>
            <person name="Hacquard S."/>
        </authorList>
    </citation>
    <scope>NUCLEOTIDE SEQUENCE [LARGE SCALE GENOMIC DNA]</scope>
    <source>
        <strain evidence="12 13">MPI-CAGE-CH-0241</strain>
    </source>
</reference>
<evidence type="ECO:0000256" key="8">
    <source>
        <dbReference type="ARBA" id="ARBA00023274"/>
    </source>
</evidence>
<dbReference type="EMBL" id="JAGPYM010000007">
    <property type="protein sequence ID" value="KAH6892067.1"/>
    <property type="molecule type" value="Genomic_DNA"/>
</dbReference>
<comment type="similarity">
    <text evidence="2 10">Belongs to the RRP36 family.</text>
</comment>
<feature type="region of interest" description="Disordered" evidence="11">
    <location>
        <begin position="238"/>
        <end position="264"/>
    </location>
</feature>
<comment type="subunit">
    <text evidence="3 10">Associates with 90S and pre-40S pre-ribosomal particles.</text>
</comment>
<dbReference type="InterPro" id="IPR009292">
    <property type="entry name" value="RRP36"/>
</dbReference>
<feature type="compositionally biased region" description="Acidic residues" evidence="11">
    <location>
        <begin position="53"/>
        <end position="82"/>
    </location>
</feature>
<evidence type="ECO:0000256" key="7">
    <source>
        <dbReference type="ARBA" id="ARBA00023242"/>
    </source>
</evidence>
<dbReference type="GO" id="GO:0005730">
    <property type="term" value="C:nucleolus"/>
    <property type="evidence" value="ECO:0007669"/>
    <property type="project" value="UniProtKB-SubCell"/>
</dbReference>
<protein>
    <recommendedName>
        <fullName evidence="10">rRNA biogenesis protein RRP36</fullName>
    </recommendedName>
</protein>
<keyword evidence="6" id="KW-0175">Coiled coil</keyword>
<dbReference type="PANTHER" id="PTHR21738:SF0">
    <property type="entry name" value="RIBOSOMAL RNA PROCESSING PROTEIN 36 HOMOLOG"/>
    <property type="match status" value="1"/>
</dbReference>
<evidence type="ECO:0000256" key="2">
    <source>
        <dbReference type="ARBA" id="ARBA00009418"/>
    </source>
</evidence>
<comment type="function">
    <text evidence="9 10">Component of the 90S pre-ribosome involved in the maturation of rRNAs. Required for early cleavages of the pre-RNAs in the 40S ribosomal subunit maturation pathway.</text>
</comment>
<dbReference type="OrthoDB" id="448446at2759"/>
<dbReference type="GO" id="GO:0000462">
    <property type="term" value="P:maturation of SSU-rRNA from tricistronic rRNA transcript (SSU-rRNA, 5.8S rRNA, LSU-rRNA)"/>
    <property type="evidence" value="ECO:0007669"/>
    <property type="project" value="TreeGrafter"/>
</dbReference>
<comment type="subcellular location">
    <subcellularLocation>
        <location evidence="1 10">Nucleus</location>
        <location evidence="1 10">Nucleolus</location>
    </subcellularLocation>
</comment>
<evidence type="ECO:0000256" key="11">
    <source>
        <dbReference type="SAM" id="MobiDB-lite"/>
    </source>
</evidence>
<keyword evidence="7 10" id="KW-0539">Nucleus</keyword>